<feature type="compositionally biased region" description="Basic and acidic residues" evidence="1">
    <location>
        <begin position="142"/>
        <end position="160"/>
    </location>
</feature>
<feature type="compositionally biased region" description="Basic and acidic residues" evidence="1">
    <location>
        <begin position="257"/>
        <end position="270"/>
    </location>
</feature>
<feature type="region of interest" description="Disordered" evidence="1">
    <location>
        <begin position="1"/>
        <end position="31"/>
    </location>
</feature>
<feature type="compositionally biased region" description="Gly residues" evidence="1">
    <location>
        <begin position="1"/>
        <end position="10"/>
    </location>
</feature>
<name>A0A6J4TIK6_9SPHN</name>
<sequence>EARRGAGGGAELVRGAARPNLRRVRGDRARGGVGGRVRVYRVGPGRSRRRAGRRRGAWGDEGRGVREGRRQRVHGRRRVRAGFRGEHPRRGGRSALLRHRDQPRRAHGEPARARGAHEHALPVHHQALVRRRRGPEPADPVRGGHGDVPRGHGGGVRREPVRGLSAVQEVGGRLFLHPASRRPPRGRRHLLRPCRRRFPRGAEARAVDGGSVPGRVRPDRAATDGAALDRGGQGAAARMARALRGVQPAVRPGNAVRVEDGRQCRRHPDEPAAGGDVGL</sequence>
<dbReference type="EC" id="1.3.3.3" evidence="2"/>
<feature type="compositionally biased region" description="Basic and acidic residues" evidence="1">
    <location>
        <begin position="57"/>
        <end position="70"/>
    </location>
</feature>
<dbReference type="AlphaFoldDB" id="A0A6J4TIK6"/>
<proteinExistence type="predicted"/>
<organism evidence="2">
    <name type="scientific">uncultured Sphingomonadaceae bacterium</name>
    <dbReference type="NCBI Taxonomy" id="169976"/>
    <lineage>
        <taxon>Bacteria</taxon>
        <taxon>Pseudomonadati</taxon>
        <taxon>Pseudomonadota</taxon>
        <taxon>Alphaproteobacteria</taxon>
        <taxon>Sphingomonadales</taxon>
        <taxon>Sphingomonadaceae</taxon>
        <taxon>environmental samples</taxon>
    </lineage>
</organism>
<feature type="non-terminal residue" evidence="2">
    <location>
        <position position="1"/>
    </location>
</feature>
<evidence type="ECO:0000313" key="2">
    <source>
        <dbReference type="EMBL" id="CAA9523516.1"/>
    </source>
</evidence>
<dbReference type="GO" id="GO:0004109">
    <property type="term" value="F:coproporphyrinogen oxidase activity"/>
    <property type="evidence" value="ECO:0007669"/>
    <property type="project" value="UniProtKB-EC"/>
</dbReference>
<feature type="compositionally biased region" description="Basic residues" evidence="1">
    <location>
        <begin position="46"/>
        <end position="56"/>
    </location>
</feature>
<gene>
    <name evidence="2" type="ORF">AVDCRST_MAG91-2344</name>
</gene>
<keyword evidence="2" id="KW-0560">Oxidoreductase</keyword>
<accession>A0A6J4TIK6</accession>
<feature type="region of interest" description="Disordered" evidence="1">
    <location>
        <begin position="43"/>
        <end position="160"/>
    </location>
</feature>
<feature type="compositionally biased region" description="Basic and acidic residues" evidence="1">
    <location>
        <begin position="98"/>
        <end position="121"/>
    </location>
</feature>
<protein>
    <submittedName>
        <fullName evidence="2">Coproporphyrinogen III oxidase, aerobic</fullName>
        <ecNumber evidence="2">1.3.3.3</ecNumber>
    </submittedName>
</protein>
<feature type="region of interest" description="Disordered" evidence="1">
    <location>
        <begin position="202"/>
        <end position="279"/>
    </location>
</feature>
<evidence type="ECO:0000256" key="1">
    <source>
        <dbReference type="SAM" id="MobiDB-lite"/>
    </source>
</evidence>
<feature type="compositionally biased region" description="Low complexity" evidence="1">
    <location>
        <begin position="235"/>
        <end position="245"/>
    </location>
</feature>
<dbReference type="EMBL" id="CADCVX010000426">
    <property type="protein sequence ID" value="CAA9523516.1"/>
    <property type="molecule type" value="Genomic_DNA"/>
</dbReference>
<reference evidence="2" key="1">
    <citation type="submission" date="2020-02" db="EMBL/GenBank/DDBJ databases">
        <authorList>
            <person name="Meier V. D."/>
        </authorList>
    </citation>
    <scope>NUCLEOTIDE SEQUENCE</scope>
    <source>
        <strain evidence="2">AVDCRST_MAG91</strain>
    </source>
</reference>
<feature type="compositionally biased region" description="Basic residues" evidence="1">
    <location>
        <begin position="71"/>
        <end position="81"/>
    </location>
</feature>
<feature type="non-terminal residue" evidence="2">
    <location>
        <position position="279"/>
    </location>
</feature>